<dbReference type="GO" id="GO:0031676">
    <property type="term" value="C:plasma membrane-derived thylakoid membrane"/>
    <property type="evidence" value="ECO:0007669"/>
    <property type="project" value="UniProtKB-SubCell"/>
</dbReference>
<evidence type="ECO:0000256" key="7">
    <source>
        <dbReference type="PROSITE-ProRule" id="PRU00339"/>
    </source>
</evidence>
<comment type="similarity">
    <text evidence="6">Belongs to the Ycf3 family.</text>
</comment>
<feature type="repeat" description="TPR" evidence="7">
    <location>
        <begin position="35"/>
        <end position="68"/>
    </location>
</feature>
<dbReference type="OrthoDB" id="9429505at2"/>
<name>A0A0A1ZJF0_PROMR</name>
<dbReference type="GO" id="GO:0015979">
    <property type="term" value="P:photosynthesis"/>
    <property type="evidence" value="ECO:0007669"/>
    <property type="project" value="UniProtKB-UniRule"/>
</dbReference>
<dbReference type="InterPro" id="IPR011990">
    <property type="entry name" value="TPR-like_helical_dom_sf"/>
</dbReference>
<proteinExistence type="inferred from homology"/>
<evidence type="ECO:0000256" key="4">
    <source>
        <dbReference type="ARBA" id="ARBA00022803"/>
    </source>
</evidence>
<comment type="caution">
    <text evidence="8">The sequence shown here is derived from an EMBL/GenBank/DDBJ whole genome shotgun (WGS) entry which is preliminary data.</text>
</comment>
<keyword evidence="2 6" id="KW-0602">Photosynthesis</keyword>
<evidence type="ECO:0000256" key="5">
    <source>
        <dbReference type="ARBA" id="ARBA00023136"/>
    </source>
</evidence>
<dbReference type="SMART" id="SM00028">
    <property type="entry name" value="TPR"/>
    <property type="match status" value="3"/>
</dbReference>
<comment type="function">
    <text evidence="6">Seems to be required for the assembly of the photosystem I complex.</text>
</comment>
<gene>
    <name evidence="6" type="primary">ycf3</name>
    <name evidence="8" type="ORF">EU91_0301</name>
</gene>
<keyword evidence="5 6" id="KW-0472">Membrane</keyword>
<feature type="repeat" description="TPR 3" evidence="6">
    <location>
        <begin position="120"/>
        <end position="153"/>
    </location>
</feature>
<accession>A0A0A1ZJF0</accession>
<keyword evidence="3 6" id="KW-0677">Repeat</keyword>
<dbReference type="Pfam" id="PF13176">
    <property type="entry name" value="TPR_7"/>
    <property type="match status" value="1"/>
</dbReference>
<evidence type="ECO:0000256" key="3">
    <source>
        <dbReference type="ARBA" id="ARBA00022737"/>
    </source>
</evidence>
<dbReference type="InterPro" id="IPR051685">
    <property type="entry name" value="Ycf3/AcsC/BcsC/TPR_MFPF"/>
</dbReference>
<keyword evidence="6" id="KW-0793">Thylakoid</keyword>
<protein>
    <recommendedName>
        <fullName evidence="6">Photosystem I assembly protein Ycf3</fullName>
    </recommendedName>
</protein>
<evidence type="ECO:0000313" key="9">
    <source>
        <dbReference type="Proteomes" id="UP000030598"/>
    </source>
</evidence>
<feature type="repeat" description="TPR 2" evidence="6">
    <location>
        <begin position="72"/>
        <end position="105"/>
    </location>
</feature>
<evidence type="ECO:0000256" key="1">
    <source>
        <dbReference type="ARBA" id="ARBA00004170"/>
    </source>
</evidence>
<keyword evidence="4 6" id="KW-0802">TPR repeat</keyword>
<dbReference type="RefSeq" id="WP_032523908.1">
    <property type="nucleotide sequence ID" value="NZ_CP138934.1"/>
</dbReference>
<dbReference type="PANTHER" id="PTHR44943:SF8">
    <property type="entry name" value="TPR REPEAT-CONTAINING PROTEIN MJ0263"/>
    <property type="match status" value="1"/>
</dbReference>
<dbReference type="InterPro" id="IPR019734">
    <property type="entry name" value="TPR_rpt"/>
</dbReference>
<dbReference type="Proteomes" id="UP000030598">
    <property type="component" value="Unassembled WGS sequence"/>
</dbReference>
<reference evidence="9" key="1">
    <citation type="journal article" date="2014" name="Sci. Data">
        <title>Genomes of diverse isolates of the marine cyanobacterium Prochlorococcus.</title>
        <authorList>
            <person name="Biller S."/>
            <person name="Berube P."/>
            <person name="Thompson J."/>
            <person name="Kelly L."/>
            <person name="Roggensack S."/>
            <person name="Awad L."/>
            <person name="Roache-Johnson K."/>
            <person name="Ding H."/>
            <person name="Giovannoni S.J."/>
            <person name="Moore L.R."/>
            <person name="Chisholm S.W."/>
        </authorList>
    </citation>
    <scope>NUCLEOTIDE SEQUENCE [LARGE SCALE GENOMIC DNA]</scope>
    <source>
        <strain evidence="9">GP2</strain>
    </source>
</reference>
<evidence type="ECO:0000256" key="2">
    <source>
        <dbReference type="ARBA" id="ARBA00022531"/>
    </source>
</evidence>
<feature type="repeat" description="TPR" evidence="7">
    <location>
        <begin position="72"/>
        <end position="105"/>
    </location>
</feature>
<organism evidence="8 9">
    <name type="scientific">Prochlorococcus marinus str. GP2</name>
    <dbReference type="NCBI Taxonomy" id="59925"/>
    <lineage>
        <taxon>Bacteria</taxon>
        <taxon>Bacillati</taxon>
        <taxon>Cyanobacteriota</taxon>
        <taxon>Cyanophyceae</taxon>
        <taxon>Synechococcales</taxon>
        <taxon>Prochlorococcaceae</taxon>
        <taxon>Prochlorococcus</taxon>
    </lineage>
</organism>
<evidence type="ECO:0000313" key="8">
    <source>
        <dbReference type="EMBL" id="KGF88369.1"/>
    </source>
</evidence>
<dbReference type="Pfam" id="PF13181">
    <property type="entry name" value="TPR_8"/>
    <property type="match status" value="1"/>
</dbReference>
<dbReference type="AlphaFoldDB" id="A0A0A1ZJF0"/>
<dbReference type="HAMAP" id="MF_00439">
    <property type="entry name" value="Ycf3"/>
    <property type="match status" value="1"/>
</dbReference>
<dbReference type="NCBIfam" id="NF002725">
    <property type="entry name" value="PRK02603.1"/>
    <property type="match status" value="1"/>
</dbReference>
<evidence type="ECO:0000256" key="6">
    <source>
        <dbReference type="HAMAP-Rule" id="MF_00439"/>
    </source>
</evidence>
<sequence length="173" mass="20032">MPSNQNRDNFIDKAFTVIAESIVKIMPIADKEKKAYIYYRDGLAAQNNGDYSEALEYYKESLLLEENKIDRGETLKNMAIIYMSNGEEDLSIETYEKALVENPKQPSCLKNIGLIYEKRGRYAEQNGELDQRDIWFDKAAEVWSKAVRLYPGGYLDIENWLKNSGRSSIDMYL</sequence>
<dbReference type="eggNOG" id="COG3063">
    <property type="taxonomic scope" value="Bacteria"/>
</dbReference>
<dbReference type="PROSITE" id="PS50005">
    <property type="entry name" value="TPR"/>
    <property type="match status" value="2"/>
</dbReference>
<dbReference type="Gene3D" id="1.25.40.10">
    <property type="entry name" value="Tetratricopeptide repeat domain"/>
    <property type="match status" value="1"/>
</dbReference>
<dbReference type="PANTHER" id="PTHR44943">
    <property type="entry name" value="CELLULOSE SYNTHASE OPERON PROTEIN C"/>
    <property type="match status" value="1"/>
</dbReference>
<dbReference type="EMBL" id="JNAH01000003">
    <property type="protein sequence ID" value="KGF88369.1"/>
    <property type="molecule type" value="Genomic_DNA"/>
</dbReference>
<dbReference type="InterPro" id="IPR022818">
    <property type="entry name" value="PSI_Ycf3_assembly"/>
</dbReference>
<dbReference type="SUPFAM" id="SSF48452">
    <property type="entry name" value="TPR-like"/>
    <property type="match status" value="1"/>
</dbReference>
<comment type="subcellular location">
    <subcellularLocation>
        <location evidence="6">Cellular thylakoid membrane</location>
        <topology evidence="6">Peripheral membrane protein</topology>
    </subcellularLocation>
    <subcellularLocation>
        <location evidence="1">Membrane</location>
        <topology evidence="1">Peripheral membrane protein</topology>
    </subcellularLocation>
</comment>
<feature type="repeat" description="TPR 1" evidence="6">
    <location>
        <begin position="35"/>
        <end position="68"/>
    </location>
</feature>
<dbReference type="STRING" id="59925.EU91_0301"/>